<dbReference type="InterPro" id="IPR050380">
    <property type="entry name" value="Immune_Resp_Modulators"/>
</dbReference>
<dbReference type="InterPro" id="IPR013106">
    <property type="entry name" value="Ig_V-set"/>
</dbReference>
<proteinExistence type="predicted"/>
<feature type="domain" description="Ig-like" evidence="3">
    <location>
        <begin position="168"/>
        <end position="268"/>
    </location>
</feature>
<evidence type="ECO:0000313" key="5">
    <source>
        <dbReference type="Proteomes" id="UP000694545"/>
    </source>
</evidence>
<sequence>MLWAAKKTEQGTLNLSHRHRPFLKSTPRSDSGVTLLEIGLGRPGSELGPPARRVAGLAPRPASPVPLGHLPADASGVLWGGRDPSAEPLWPEAEATSTGVRTCEINAYLPQEAHVAWAAGLVGQRGCPRTLEAGQWFIATLQSPMAGYGVSSIMNQGRPLVGKQTRSPAAVLSVFSWTPRLQARVGQDVLLDCGFSGPEAAFSVEWRHQYSGAGHVVLAYDGAARRITVAEEGAQLFLQPGGGGSSSNVSLHLQNVRPGQEGTYICTVYLPYLHAQQAMELQVVEPPKVTFRPTPLTLAPSAPAELACEVSGYYPQSASVTWMRRDPHGSSDVIADSWETGHRQSPDGTYSFTSFARLPPIRPEDHGASYSCHVAHPSLPELCACFCPGSPSEVLAESLSRMQSAGQLSGPPGRFSDFTSALHLPGHGLRGPRHPRCGNGGSAPTESLQACSGPGSGPMKPSFPPGSTLHVTPGSPTSAGGTTEDGGEFPTPGKQGAWCQDLALVTFSSLVQPRSKPIPSMRSSCLCWPVFYF</sequence>
<dbReference type="SMART" id="SM00406">
    <property type="entry name" value="IGv"/>
    <property type="match status" value="1"/>
</dbReference>
<feature type="compositionally biased region" description="Low complexity" evidence="2">
    <location>
        <begin position="472"/>
        <end position="482"/>
    </location>
</feature>
<reference evidence="4" key="1">
    <citation type="submission" date="2025-08" db="UniProtKB">
        <authorList>
            <consortium name="Ensembl"/>
        </authorList>
    </citation>
    <scope>IDENTIFICATION</scope>
</reference>
<dbReference type="InterPro" id="IPR008056">
    <property type="entry name" value="Tapasin"/>
</dbReference>
<evidence type="ECO:0000256" key="1">
    <source>
        <dbReference type="ARBA" id="ARBA00023319"/>
    </source>
</evidence>
<evidence type="ECO:0000259" key="3">
    <source>
        <dbReference type="PROSITE" id="PS50835"/>
    </source>
</evidence>
<dbReference type="SMART" id="SM00407">
    <property type="entry name" value="IGc1"/>
    <property type="match status" value="1"/>
</dbReference>
<dbReference type="Proteomes" id="UP000694545">
    <property type="component" value="Unplaced"/>
</dbReference>
<dbReference type="Pfam" id="PF07686">
    <property type="entry name" value="V-set"/>
    <property type="match status" value="1"/>
</dbReference>
<dbReference type="AlphaFoldDB" id="A0A8D2LSM4"/>
<name>A0A8D2LSM4_VARKO</name>
<evidence type="ECO:0000256" key="2">
    <source>
        <dbReference type="SAM" id="MobiDB-lite"/>
    </source>
</evidence>
<dbReference type="Gene3D" id="2.60.40.10">
    <property type="entry name" value="Immunoglobulins"/>
    <property type="match status" value="3"/>
</dbReference>
<dbReference type="InterPro" id="IPR003006">
    <property type="entry name" value="Ig/MHC_CS"/>
</dbReference>
<organism evidence="4 5">
    <name type="scientific">Varanus komodoensis</name>
    <name type="common">Komodo dragon</name>
    <dbReference type="NCBI Taxonomy" id="61221"/>
    <lineage>
        <taxon>Eukaryota</taxon>
        <taxon>Metazoa</taxon>
        <taxon>Chordata</taxon>
        <taxon>Craniata</taxon>
        <taxon>Vertebrata</taxon>
        <taxon>Euteleostomi</taxon>
        <taxon>Lepidosauria</taxon>
        <taxon>Squamata</taxon>
        <taxon>Bifurcata</taxon>
        <taxon>Unidentata</taxon>
        <taxon>Episquamata</taxon>
        <taxon>Toxicofera</taxon>
        <taxon>Anguimorpha</taxon>
        <taxon>Paleoanguimorpha</taxon>
        <taxon>Varanoidea</taxon>
        <taxon>Varanidae</taxon>
        <taxon>Varanus</taxon>
    </lineage>
</organism>
<dbReference type="InterPro" id="IPR013783">
    <property type="entry name" value="Ig-like_fold"/>
</dbReference>
<dbReference type="SMART" id="SM00409">
    <property type="entry name" value="IG"/>
    <property type="match status" value="2"/>
</dbReference>
<dbReference type="Pfam" id="PF07654">
    <property type="entry name" value="C1-set"/>
    <property type="match status" value="1"/>
</dbReference>
<dbReference type="GO" id="GO:0019885">
    <property type="term" value="P:antigen processing and presentation of endogenous peptide antigen via MHC class I"/>
    <property type="evidence" value="ECO:0007669"/>
    <property type="project" value="InterPro"/>
</dbReference>
<reference evidence="4" key="2">
    <citation type="submission" date="2025-09" db="UniProtKB">
        <authorList>
            <consortium name="Ensembl"/>
        </authorList>
    </citation>
    <scope>IDENTIFICATION</scope>
</reference>
<accession>A0A8D2LSM4</accession>
<keyword evidence="5" id="KW-1185">Reference proteome</keyword>
<keyword evidence="1" id="KW-0393">Immunoglobulin domain</keyword>
<protein>
    <recommendedName>
        <fullName evidence="3">Ig-like domain-containing protein</fullName>
    </recommendedName>
</protein>
<feature type="domain" description="Ig-like" evidence="3">
    <location>
        <begin position="287"/>
        <end position="400"/>
    </location>
</feature>
<feature type="region of interest" description="Disordered" evidence="2">
    <location>
        <begin position="403"/>
        <end position="494"/>
    </location>
</feature>
<dbReference type="InterPro" id="IPR003599">
    <property type="entry name" value="Ig_sub"/>
</dbReference>
<dbReference type="InterPro" id="IPR007110">
    <property type="entry name" value="Ig-like_dom"/>
</dbReference>
<dbReference type="PANTHER" id="PTHR23411">
    <property type="entry name" value="TAPASIN"/>
    <property type="match status" value="1"/>
</dbReference>
<dbReference type="PRINTS" id="PR01669">
    <property type="entry name" value="TAPASIN"/>
</dbReference>
<dbReference type="PROSITE" id="PS00290">
    <property type="entry name" value="IG_MHC"/>
    <property type="match status" value="1"/>
</dbReference>
<evidence type="ECO:0000313" key="4">
    <source>
        <dbReference type="Ensembl" id="ENSVKKP00000025861.1"/>
    </source>
</evidence>
<dbReference type="InterPro" id="IPR036179">
    <property type="entry name" value="Ig-like_dom_sf"/>
</dbReference>
<dbReference type="InterPro" id="IPR003597">
    <property type="entry name" value="Ig_C1-set"/>
</dbReference>
<dbReference type="GO" id="GO:0016020">
    <property type="term" value="C:membrane"/>
    <property type="evidence" value="ECO:0007669"/>
    <property type="project" value="InterPro"/>
</dbReference>
<dbReference type="Ensembl" id="ENSVKKT00000026493.1">
    <property type="protein sequence ID" value="ENSVKKP00000025861.1"/>
    <property type="gene ID" value="ENSVKKG00000016932.1"/>
</dbReference>
<dbReference type="SUPFAM" id="SSF48726">
    <property type="entry name" value="Immunoglobulin"/>
    <property type="match status" value="2"/>
</dbReference>
<dbReference type="PROSITE" id="PS50835">
    <property type="entry name" value="IG_LIKE"/>
    <property type="match status" value="2"/>
</dbReference>